<feature type="region of interest" description="Disordered" evidence="1">
    <location>
        <begin position="1"/>
        <end position="21"/>
    </location>
</feature>
<evidence type="ECO:0000256" key="1">
    <source>
        <dbReference type="SAM" id="MobiDB-lite"/>
    </source>
</evidence>
<keyword evidence="3" id="KW-1185">Reference proteome</keyword>
<proteinExistence type="predicted"/>
<dbReference type="Proteomes" id="UP001066276">
    <property type="component" value="Chromosome 6"/>
</dbReference>
<reference evidence="2" key="1">
    <citation type="journal article" date="2022" name="bioRxiv">
        <title>Sequencing and chromosome-scale assembly of the giantPleurodeles waltlgenome.</title>
        <authorList>
            <person name="Brown T."/>
            <person name="Elewa A."/>
            <person name="Iarovenko S."/>
            <person name="Subramanian E."/>
            <person name="Araus A.J."/>
            <person name="Petzold A."/>
            <person name="Susuki M."/>
            <person name="Suzuki K.-i.T."/>
            <person name="Hayashi T."/>
            <person name="Toyoda A."/>
            <person name="Oliveira C."/>
            <person name="Osipova E."/>
            <person name="Leigh N.D."/>
            <person name="Simon A."/>
            <person name="Yun M.H."/>
        </authorList>
    </citation>
    <scope>NUCLEOTIDE SEQUENCE</scope>
    <source>
        <strain evidence="2">20211129_DDA</strain>
        <tissue evidence="2">Liver</tissue>
    </source>
</reference>
<dbReference type="AlphaFoldDB" id="A0AAV7Q3T5"/>
<accession>A0AAV7Q3T5</accession>
<name>A0AAV7Q3T5_PLEWA</name>
<protein>
    <submittedName>
        <fullName evidence="2">Uncharacterized protein</fullName>
    </submittedName>
</protein>
<evidence type="ECO:0000313" key="2">
    <source>
        <dbReference type="EMBL" id="KAJ1133849.1"/>
    </source>
</evidence>
<organism evidence="2 3">
    <name type="scientific">Pleurodeles waltl</name>
    <name type="common">Iberian ribbed newt</name>
    <dbReference type="NCBI Taxonomy" id="8319"/>
    <lineage>
        <taxon>Eukaryota</taxon>
        <taxon>Metazoa</taxon>
        <taxon>Chordata</taxon>
        <taxon>Craniata</taxon>
        <taxon>Vertebrata</taxon>
        <taxon>Euteleostomi</taxon>
        <taxon>Amphibia</taxon>
        <taxon>Batrachia</taxon>
        <taxon>Caudata</taxon>
        <taxon>Salamandroidea</taxon>
        <taxon>Salamandridae</taxon>
        <taxon>Pleurodelinae</taxon>
        <taxon>Pleurodeles</taxon>
    </lineage>
</organism>
<comment type="caution">
    <text evidence="2">The sequence shown here is derived from an EMBL/GenBank/DDBJ whole genome shotgun (WGS) entry which is preliminary data.</text>
</comment>
<gene>
    <name evidence="2" type="ORF">NDU88_000323</name>
</gene>
<evidence type="ECO:0000313" key="3">
    <source>
        <dbReference type="Proteomes" id="UP001066276"/>
    </source>
</evidence>
<sequence length="220" mass="23445">MEPRYRRGSGGVGGRGSLRSPSVGLQSSLPLLFSVAPPPPQLHEFLTSAGGFSLPPSVRKRPPRLVPTEVGNKLIKTFQKREARAVMPSAPSSGGPGVSKKAFPCSGSSLKGRDVRPGAGQHWSSHWYLMTWCPLVTAWHLMAWCPLVTAWNLMTWCSLVFTGDSVTSHEPVITGTCMVPHDLVSTGDSVASHGLVSTGDCVASHDLVSTGTSMLQRDIS</sequence>
<dbReference type="EMBL" id="JANPWB010000010">
    <property type="protein sequence ID" value="KAJ1133849.1"/>
    <property type="molecule type" value="Genomic_DNA"/>
</dbReference>